<dbReference type="GO" id="GO:0050660">
    <property type="term" value="F:flavin adenine dinucleotide binding"/>
    <property type="evidence" value="ECO:0007669"/>
    <property type="project" value="InterPro"/>
</dbReference>
<evidence type="ECO:0000256" key="3">
    <source>
        <dbReference type="PIRSR" id="PIRSR000137-2"/>
    </source>
</evidence>
<evidence type="ECO:0000259" key="4">
    <source>
        <dbReference type="PROSITE" id="PS00624"/>
    </source>
</evidence>
<reference evidence="5" key="1">
    <citation type="journal article" date="2021" name="New Phytol.">
        <title>Evolutionary innovations through gain and loss of genes in the ectomycorrhizal Boletales.</title>
        <authorList>
            <person name="Wu G."/>
            <person name="Miyauchi S."/>
            <person name="Morin E."/>
            <person name="Kuo A."/>
            <person name="Drula E."/>
            <person name="Varga T."/>
            <person name="Kohler A."/>
            <person name="Feng B."/>
            <person name="Cao Y."/>
            <person name="Lipzen A."/>
            <person name="Daum C."/>
            <person name="Hundley H."/>
            <person name="Pangilinan J."/>
            <person name="Johnson J."/>
            <person name="Barry K."/>
            <person name="LaButti K."/>
            <person name="Ng V."/>
            <person name="Ahrendt S."/>
            <person name="Min B."/>
            <person name="Choi I.G."/>
            <person name="Park H."/>
            <person name="Plett J.M."/>
            <person name="Magnuson J."/>
            <person name="Spatafora J.W."/>
            <person name="Nagy L.G."/>
            <person name="Henrissat B."/>
            <person name="Grigoriev I.V."/>
            <person name="Yang Z.L."/>
            <person name="Xu J."/>
            <person name="Martin F.M."/>
        </authorList>
    </citation>
    <scope>NUCLEOTIDE SEQUENCE</scope>
    <source>
        <strain evidence="5">KKN 215</strain>
    </source>
</reference>
<feature type="binding site" evidence="3">
    <location>
        <position position="235"/>
    </location>
    <ligand>
        <name>FAD</name>
        <dbReference type="ChEBI" id="CHEBI:57692"/>
    </ligand>
</feature>
<evidence type="ECO:0000313" key="6">
    <source>
        <dbReference type="Proteomes" id="UP000813824"/>
    </source>
</evidence>
<keyword evidence="3" id="KW-0285">Flavoprotein</keyword>
<comment type="similarity">
    <text evidence="2">Belongs to the GMC oxidoreductase family.</text>
</comment>
<dbReference type="InterPro" id="IPR007867">
    <property type="entry name" value="GMC_OxRtase_C"/>
</dbReference>
<sequence>MHVIECIMAEFDIIFAGGGTAACLIAGRLAAADSSLKILVVEAGPHTLNDPAHYQPARFFDHLNPSRNTMKFIMANPEKVPPGRVVATTAGQCVGGGSSVNFSMYNRPAASEYDNWEVKYSNPGWGSKDLIPLLNKCETYEINPKAETHGSSGPIHVSNGGISGTIGRDFLDVAAAYDTERGYTEDGNDFYNVNLYTHWPKFINGTNGRRSDVAHGFIYSQSENKNLHILAGHLVRRVIIRNGRAVGVEYTPNPQVHPDAPPGDIEVYAKKQVVVSGGSWGSPAILERSGIGSAKILEKFGITQVVDLPGVGERYQDHLCLIVNFLASDESLTLDAIVQGDIDETKKWSAQWEKDGSGMLSTNGLDAGIKYRPTDAEVKAIGPAFEAKWKSYFADFPDRSVMWFGCAAMCFGALPRAPNAKYFGVGYFMNHPELLGSTHITSSHDPSAPPDFDPGNLESEADMEFHVFAYKRCREFARRMACFRGEHPDHTPSFPSHSSATMTGVAAPVHANAPDLQYTDEDDEAIKEFIQKFAIIASHALGTCSMMPRERGGVVDPRLNVYGVDGLKVADLSIAPANVGANTYSTALGIAEKAAIIIAEDLGISGI</sequence>
<dbReference type="Gene3D" id="3.30.560.10">
    <property type="entry name" value="Glucose Oxidase, domain 3"/>
    <property type="match status" value="1"/>
</dbReference>
<evidence type="ECO:0000256" key="2">
    <source>
        <dbReference type="ARBA" id="ARBA00010790"/>
    </source>
</evidence>
<comment type="cofactor">
    <cofactor evidence="1 3">
        <name>FAD</name>
        <dbReference type="ChEBI" id="CHEBI:57692"/>
    </cofactor>
</comment>
<dbReference type="InterPro" id="IPR036188">
    <property type="entry name" value="FAD/NAD-bd_sf"/>
</dbReference>
<dbReference type="PROSITE" id="PS00624">
    <property type="entry name" value="GMC_OXRED_2"/>
    <property type="match status" value="1"/>
</dbReference>
<dbReference type="PANTHER" id="PTHR11552">
    <property type="entry name" value="GLUCOSE-METHANOL-CHOLINE GMC OXIDOREDUCTASE"/>
    <property type="match status" value="1"/>
</dbReference>
<dbReference type="InterPro" id="IPR000172">
    <property type="entry name" value="GMC_OxRdtase_N"/>
</dbReference>
<dbReference type="Pfam" id="PF00732">
    <property type="entry name" value="GMC_oxred_N"/>
    <property type="match status" value="1"/>
</dbReference>
<gene>
    <name evidence="5" type="ORF">BXZ70DRAFT_443759</name>
</gene>
<dbReference type="Gene3D" id="3.50.50.60">
    <property type="entry name" value="FAD/NAD(P)-binding domain"/>
    <property type="match status" value="1"/>
</dbReference>
<dbReference type="SUPFAM" id="SSF51905">
    <property type="entry name" value="FAD/NAD(P)-binding domain"/>
    <property type="match status" value="1"/>
</dbReference>
<organism evidence="5 6">
    <name type="scientific">Cristinia sonorae</name>
    <dbReference type="NCBI Taxonomy" id="1940300"/>
    <lineage>
        <taxon>Eukaryota</taxon>
        <taxon>Fungi</taxon>
        <taxon>Dikarya</taxon>
        <taxon>Basidiomycota</taxon>
        <taxon>Agaricomycotina</taxon>
        <taxon>Agaricomycetes</taxon>
        <taxon>Agaricomycetidae</taxon>
        <taxon>Agaricales</taxon>
        <taxon>Pleurotineae</taxon>
        <taxon>Stephanosporaceae</taxon>
        <taxon>Cristinia</taxon>
    </lineage>
</organism>
<dbReference type="OrthoDB" id="269227at2759"/>
<protein>
    <submittedName>
        <fullName evidence="5">GMC oxidoreductase-domain-containing protein</fullName>
    </submittedName>
</protein>
<dbReference type="Proteomes" id="UP000813824">
    <property type="component" value="Unassembled WGS sequence"/>
</dbReference>
<dbReference type="Pfam" id="PF05199">
    <property type="entry name" value="GMC_oxred_C"/>
    <property type="match status" value="1"/>
</dbReference>
<dbReference type="InterPro" id="IPR012132">
    <property type="entry name" value="GMC_OxRdtase"/>
</dbReference>
<dbReference type="AlphaFoldDB" id="A0A8K0XMA9"/>
<evidence type="ECO:0000256" key="1">
    <source>
        <dbReference type="ARBA" id="ARBA00001974"/>
    </source>
</evidence>
<dbReference type="PIRSF" id="PIRSF000137">
    <property type="entry name" value="Alcohol_oxidase"/>
    <property type="match status" value="1"/>
</dbReference>
<dbReference type="EMBL" id="JAEVFJ010000030">
    <property type="protein sequence ID" value="KAH8093163.1"/>
    <property type="molecule type" value="Genomic_DNA"/>
</dbReference>
<accession>A0A8K0XMA9</accession>
<dbReference type="PANTHER" id="PTHR11552:SF78">
    <property type="entry name" value="GLUCOSE-METHANOL-CHOLINE OXIDOREDUCTASE N-TERMINAL DOMAIN-CONTAINING PROTEIN"/>
    <property type="match status" value="1"/>
</dbReference>
<keyword evidence="6" id="KW-1185">Reference proteome</keyword>
<comment type="caution">
    <text evidence="5">The sequence shown here is derived from an EMBL/GenBank/DDBJ whole genome shotgun (WGS) entry which is preliminary data.</text>
</comment>
<evidence type="ECO:0000313" key="5">
    <source>
        <dbReference type="EMBL" id="KAH8093163.1"/>
    </source>
</evidence>
<dbReference type="GO" id="GO:0016614">
    <property type="term" value="F:oxidoreductase activity, acting on CH-OH group of donors"/>
    <property type="evidence" value="ECO:0007669"/>
    <property type="project" value="InterPro"/>
</dbReference>
<dbReference type="SUPFAM" id="SSF54373">
    <property type="entry name" value="FAD-linked reductases, C-terminal domain"/>
    <property type="match status" value="1"/>
</dbReference>
<feature type="domain" description="Glucose-methanol-choline oxidoreductase N-terminal" evidence="4">
    <location>
        <begin position="278"/>
        <end position="292"/>
    </location>
</feature>
<keyword evidence="3" id="KW-0274">FAD</keyword>
<proteinExistence type="inferred from homology"/>
<name>A0A8K0XMA9_9AGAR</name>